<evidence type="ECO:0000313" key="2">
    <source>
        <dbReference type="Proteomes" id="UP000092600"/>
    </source>
</evidence>
<dbReference type="Proteomes" id="UP000092600">
    <property type="component" value="Unassembled WGS sequence"/>
</dbReference>
<sequence length="71" mass="7721">MLRSASMEMYGFGFDHALDHLDPLDAPLQVPWVGKVVEGDGGVVVRVGGAELEMTRGERADYLLEDETAAE</sequence>
<dbReference type="EMBL" id="LSRQ01007799">
    <property type="protein sequence ID" value="OAY64562.1"/>
    <property type="molecule type" value="Genomic_DNA"/>
</dbReference>
<proteinExistence type="predicted"/>
<dbReference type="AlphaFoldDB" id="A0A199UI44"/>
<protein>
    <submittedName>
        <fullName evidence="1">Uncharacterized protein</fullName>
    </submittedName>
</protein>
<organism evidence="1 2">
    <name type="scientific">Ananas comosus</name>
    <name type="common">Pineapple</name>
    <name type="synonym">Ananas ananas</name>
    <dbReference type="NCBI Taxonomy" id="4615"/>
    <lineage>
        <taxon>Eukaryota</taxon>
        <taxon>Viridiplantae</taxon>
        <taxon>Streptophyta</taxon>
        <taxon>Embryophyta</taxon>
        <taxon>Tracheophyta</taxon>
        <taxon>Spermatophyta</taxon>
        <taxon>Magnoliopsida</taxon>
        <taxon>Liliopsida</taxon>
        <taxon>Poales</taxon>
        <taxon>Bromeliaceae</taxon>
        <taxon>Bromelioideae</taxon>
        <taxon>Ananas</taxon>
    </lineage>
</organism>
<accession>A0A199UI44</accession>
<evidence type="ECO:0000313" key="1">
    <source>
        <dbReference type="EMBL" id="OAY64562.1"/>
    </source>
</evidence>
<comment type="caution">
    <text evidence="1">The sequence shown here is derived from an EMBL/GenBank/DDBJ whole genome shotgun (WGS) entry which is preliminary data.</text>
</comment>
<reference evidence="1 2" key="1">
    <citation type="journal article" date="2016" name="DNA Res.">
        <title>The draft genome of MD-2 pineapple using hybrid error correction of long reads.</title>
        <authorList>
            <person name="Redwan R.M."/>
            <person name="Saidin A."/>
            <person name="Kumar S.V."/>
        </authorList>
    </citation>
    <scope>NUCLEOTIDE SEQUENCE [LARGE SCALE GENOMIC DNA]</scope>
    <source>
        <strain evidence="2">cv. MD2</strain>
        <tissue evidence="1">Leaf</tissue>
    </source>
</reference>
<gene>
    <name evidence="1" type="ORF">ACMD2_14344</name>
</gene>
<name>A0A199UI44_ANACO</name>